<accession>I0EQ24</accession>
<evidence type="ECO:0000313" key="1">
    <source>
        <dbReference type="EMBL" id="AFI05043.1"/>
    </source>
</evidence>
<dbReference type="AlphaFoldDB" id="I0EQ24"/>
<dbReference type="EMBL" id="CP003481">
    <property type="protein sequence ID" value="AFI05043.1"/>
    <property type="molecule type" value="Genomic_DNA"/>
</dbReference>
<dbReference type="KEGG" id="hcm:HCD_00045"/>
<keyword evidence="2" id="KW-1185">Reference proteome</keyword>
<name>I0EQ24_HELCM</name>
<protein>
    <submittedName>
        <fullName evidence="1">Outer membrane protein 5</fullName>
    </submittedName>
</protein>
<dbReference type="InterPro" id="IPR002718">
    <property type="entry name" value="OMP_Helicobacter"/>
</dbReference>
<reference evidence="1 2" key="1">
    <citation type="journal article" date="2013" name="PLoS ONE">
        <title>Sequence Divergence and Conservation in Genomes ofHelicobacter cetorum Strains from a Dolphin and a Whale.</title>
        <authorList>
            <person name="Kersulyte D."/>
            <person name="Rossi M."/>
            <person name="Berg D.E."/>
        </authorList>
    </citation>
    <scope>NUCLEOTIDE SEQUENCE [LARGE SCALE GENOMIC DNA]</scope>
    <source>
        <strain evidence="1 2">MIT 99-5656</strain>
    </source>
</reference>
<dbReference type="PRINTS" id="PR01776">
    <property type="entry name" value="HPOMPFAMILY"/>
</dbReference>
<dbReference type="Proteomes" id="UP000005013">
    <property type="component" value="Chromosome"/>
</dbReference>
<proteinExistence type="predicted"/>
<evidence type="ECO:0000313" key="2">
    <source>
        <dbReference type="Proteomes" id="UP000005013"/>
    </source>
</evidence>
<dbReference type="eggNOG" id="COG3170">
    <property type="taxonomic scope" value="Bacteria"/>
</dbReference>
<sequence length="519" mass="57388">MKAITRALKKLLVILKKKNWNGNMGINSHVQHQQKWQQSQTTINSLAQAINTALPKLTAISTDKGNANSDTNTSGNSPQAILTQAQTMMDDFAKTRAWAGGQTDQFLGGQDNEVTQLPAFKKVNEALKVAQELINATNHLNATQKNLQSEHAGSKANPTIFNQNFKASAAYQKQIMDLANQVVNIYHSMDKTAQTHFQDCSSIQTNGQQGTQSMTTKACANPAESARATEASINYYGNQTTQNLQLANDVYYLNQNKENIKNTYAQAQQLQEAIMTMPGNKLALSNTAYTTQDPNAPMGNQAVYRTNLVQQSNLTNALAAMSANPFRNIGVIKSQGNSGVMNGIGVQLGYKQFFGATKRMGARYYGFFDYNHTYIKSDFFNSASNVLTYGVGSDFLYNFINDKEMKKNRLSFGGFAGIALAGTSWLNSDKAVLLNTPEFNASNTPYKASVSASNFQFLFNFGLRMNLADNSKKNEHAIQHGIELGIKIPTINTSYYSFLGAKLEYRRLYSVYLNYVFAY</sequence>
<dbReference type="HOGENOM" id="CLU_026212_8_0_7"/>
<dbReference type="Pfam" id="PF01856">
    <property type="entry name" value="HP_OMP"/>
    <property type="match status" value="1"/>
</dbReference>
<organism evidence="1 2">
    <name type="scientific">Helicobacter cetorum (strain ATCC BAA-540 / CCUG 52418 / MIT 99-5656)</name>
    <dbReference type="NCBI Taxonomy" id="1163745"/>
    <lineage>
        <taxon>Bacteria</taxon>
        <taxon>Pseudomonadati</taxon>
        <taxon>Campylobacterota</taxon>
        <taxon>Epsilonproteobacteria</taxon>
        <taxon>Campylobacterales</taxon>
        <taxon>Helicobacteraceae</taxon>
        <taxon>Helicobacter</taxon>
    </lineage>
</organism>
<dbReference type="PATRIC" id="fig|1163745.3.peg.11"/>
<gene>
    <name evidence="1" type="ordered locus">HCD_00045</name>
</gene>